<dbReference type="InterPro" id="IPR021109">
    <property type="entry name" value="Peptidase_aspartic_dom_sf"/>
</dbReference>
<evidence type="ECO:0000313" key="7">
    <source>
        <dbReference type="Proteomes" id="UP000005239"/>
    </source>
</evidence>
<evidence type="ECO:0000256" key="2">
    <source>
        <dbReference type="ARBA" id="ARBA00022670"/>
    </source>
</evidence>
<evidence type="ECO:0000313" key="6">
    <source>
        <dbReference type="EnsemblMetazoa" id="PPA07668.1"/>
    </source>
</evidence>
<dbReference type="EnsemblMetazoa" id="PPA07668.1">
    <property type="protein sequence ID" value="PPA07668.1"/>
    <property type="gene ID" value="WBGene00097222"/>
</dbReference>
<evidence type="ECO:0000256" key="4">
    <source>
        <dbReference type="ARBA" id="ARBA00022801"/>
    </source>
</evidence>
<evidence type="ECO:0000256" key="5">
    <source>
        <dbReference type="SAM" id="MobiDB-lite"/>
    </source>
</evidence>
<keyword evidence="2" id="KW-0645">Protease</keyword>
<keyword evidence="3" id="KW-0064">Aspartyl protease</keyword>
<dbReference type="Gene3D" id="1.10.8.10">
    <property type="entry name" value="DNA helicase RuvA subunit, C-terminal domain"/>
    <property type="match status" value="1"/>
</dbReference>
<evidence type="ECO:0000256" key="1">
    <source>
        <dbReference type="ARBA" id="ARBA00009136"/>
    </source>
</evidence>
<gene>
    <name evidence="6" type="primary">WBGene00097222</name>
</gene>
<reference evidence="6" key="2">
    <citation type="submission" date="2022-06" db="UniProtKB">
        <authorList>
            <consortium name="EnsemblMetazoa"/>
        </authorList>
    </citation>
    <scope>IDENTIFICATION</scope>
    <source>
        <strain evidence="6">PS312</strain>
    </source>
</reference>
<reference evidence="7" key="1">
    <citation type="journal article" date="2008" name="Nat. Genet.">
        <title>The Pristionchus pacificus genome provides a unique perspective on nematode lifestyle and parasitism.</title>
        <authorList>
            <person name="Dieterich C."/>
            <person name="Clifton S.W."/>
            <person name="Schuster L.N."/>
            <person name="Chinwalla A."/>
            <person name="Delehaunty K."/>
            <person name="Dinkelacker I."/>
            <person name="Fulton L."/>
            <person name="Fulton R."/>
            <person name="Godfrey J."/>
            <person name="Minx P."/>
            <person name="Mitreva M."/>
            <person name="Roeseler W."/>
            <person name="Tian H."/>
            <person name="Witte H."/>
            <person name="Yang S.P."/>
            <person name="Wilson R.K."/>
            <person name="Sommer R.J."/>
        </authorList>
    </citation>
    <scope>NUCLEOTIDE SEQUENCE [LARGE SCALE GENOMIC DNA]</scope>
    <source>
        <strain evidence="7">PS312</strain>
    </source>
</reference>
<dbReference type="Gene3D" id="2.40.70.10">
    <property type="entry name" value="Acid Proteases"/>
    <property type="match status" value="1"/>
</dbReference>
<sequence>MQITVCDGDKIANVDVADDCPVENLVALVMIDFGNDAHDPVNVRLLKEGNDVLGADRSRTLTQCGLANGDLLLYSYRAAAARAAPAAALNPAVAQAAAALAAAFAARTAAPAAAASSTSTTAGNNDPVEAARKRMTELLGAANKDIKKLKLTMTPEEKEEEACRELFGKMNEPRVKSHIFTAWPALHHQFVQNPADYDGFKRVYAEYVADMKQKAEAMRNEHSAEGQAMVLERIRQEHCDRLYHEAMEKMPEAFFSVHMLYVRIKVNGVPTIAFIDSGAQISMMALSFVKKADLESKMDTRIRSVVNGIGGADRTEGTIYSCEIEMGDAKFDAKVTVTKDKMDLLVGLDFLRRHRCTIDLGRNRLSFTETTYAEFLSDAEIKAWTGGRDMDTHHSFKVDDAKLAELIGMGFNKEDAEKALAEAINDVPDAVQRLYAQAHDDAKKIAEAEEAAKSEAAAAAGSGAAAATAKDAASTEKKEE</sequence>
<dbReference type="InterPro" id="IPR009060">
    <property type="entry name" value="UBA-like_sf"/>
</dbReference>
<feature type="region of interest" description="Disordered" evidence="5">
    <location>
        <begin position="452"/>
        <end position="480"/>
    </location>
</feature>
<accession>A0A8R1Y7W3</accession>
<dbReference type="SUPFAM" id="SSF50630">
    <property type="entry name" value="Acid proteases"/>
    <property type="match status" value="1"/>
</dbReference>
<dbReference type="SMART" id="SM00165">
    <property type="entry name" value="UBA"/>
    <property type="match status" value="1"/>
</dbReference>
<dbReference type="InterPro" id="IPR015940">
    <property type="entry name" value="UBA"/>
</dbReference>
<feature type="compositionally biased region" description="Low complexity" evidence="5">
    <location>
        <begin position="454"/>
        <end position="472"/>
    </location>
</feature>
<dbReference type="Pfam" id="PF09668">
    <property type="entry name" value="Asp_protease"/>
    <property type="match status" value="1"/>
</dbReference>
<dbReference type="Gene3D" id="3.10.20.90">
    <property type="entry name" value="Phosphatidylinositol 3-kinase Catalytic Subunit, Chain A, domain 1"/>
    <property type="match status" value="1"/>
</dbReference>
<dbReference type="PANTHER" id="PTHR12917:SF1">
    <property type="entry name" value="AT13091P"/>
    <property type="match status" value="1"/>
</dbReference>
<accession>A0A2A6BXP9</accession>
<dbReference type="PANTHER" id="PTHR12917">
    <property type="entry name" value="ASPARTYL PROTEASE DDI-RELATED"/>
    <property type="match status" value="1"/>
</dbReference>
<proteinExistence type="inferred from homology"/>
<dbReference type="GO" id="GO:0006508">
    <property type="term" value="P:proteolysis"/>
    <property type="evidence" value="ECO:0007669"/>
    <property type="project" value="UniProtKB-KW"/>
</dbReference>
<protein>
    <submittedName>
        <fullName evidence="6">UBA domain-containing protein</fullName>
    </submittedName>
</protein>
<dbReference type="SUPFAM" id="SSF46934">
    <property type="entry name" value="UBA-like"/>
    <property type="match status" value="1"/>
</dbReference>
<comment type="similarity">
    <text evidence="1">Belongs to the DDI1 family.</text>
</comment>
<dbReference type="GO" id="GO:0004190">
    <property type="term" value="F:aspartic-type endopeptidase activity"/>
    <property type="evidence" value="ECO:0007669"/>
    <property type="project" value="UniProtKB-KW"/>
</dbReference>
<dbReference type="OrthoDB" id="1047367at2759"/>
<name>A0A2A6BXP9_PRIPA</name>
<dbReference type="InterPro" id="IPR019103">
    <property type="entry name" value="Peptidase_aspartic_DDI1-type"/>
</dbReference>
<evidence type="ECO:0000256" key="3">
    <source>
        <dbReference type="ARBA" id="ARBA00022750"/>
    </source>
</evidence>
<keyword evidence="4" id="KW-0378">Hydrolase</keyword>
<dbReference type="AlphaFoldDB" id="A0A2A6BXP9"/>
<dbReference type="PROSITE" id="PS50030">
    <property type="entry name" value="UBA"/>
    <property type="match status" value="1"/>
</dbReference>
<dbReference type="CDD" id="cd14291">
    <property type="entry name" value="UBA1_NUB1_like"/>
    <property type="match status" value="1"/>
</dbReference>
<dbReference type="Proteomes" id="UP000005239">
    <property type="component" value="Unassembled WGS sequence"/>
</dbReference>
<keyword evidence="7" id="KW-1185">Reference proteome</keyword>
<organism evidence="6 7">
    <name type="scientific">Pristionchus pacificus</name>
    <name type="common">Parasitic nematode worm</name>
    <dbReference type="NCBI Taxonomy" id="54126"/>
    <lineage>
        <taxon>Eukaryota</taxon>
        <taxon>Metazoa</taxon>
        <taxon>Ecdysozoa</taxon>
        <taxon>Nematoda</taxon>
        <taxon>Chromadorea</taxon>
        <taxon>Rhabditida</taxon>
        <taxon>Rhabditina</taxon>
        <taxon>Diplogasteromorpha</taxon>
        <taxon>Diplogasteroidea</taxon>
        <taxon>Neodiplogasteridae</taxon>
        <taxon>Pristionchus</taxon>
    </lineage>
</organism>